<comment type="caution">
    <text evidence="1">The sequence shown here is derived from an EMBL/GenBank/DDBJ whole genome shotgun (WGS) entry which is preliminary data.</text>
</comment>
<reference evidence="1" key="1">
    <citation type="journal article" date="2023" name="Insect Mol. Biol.">
        <title>Genome sequencing provides insights into the evolution of gene families encoding plant cell wall-degrading enzymes in longhorned beetles.</title>
        <authorList>
            <person name="Shin N.R."/>
            <person name="Okamura Y."/>
            <person name="Kirsch R."/>
            <person name="Pauchet Y."/>
        </authorList>
    </citation>
    <scope>NUCLEOTIDE SEQUENCE</scope>
    <source>
        <strain evidence="1">RBIC_L_NR</strain>
    </source>
</reference>
<dbReference type="Proteomes" id="UP001162156">
    <property type="component" value="Unassembled WGS sequence"/>
</dbReference>
<dbReference type="AlphaFoldDB" id="A0AAV8XNZ9"/>
<evidence type="ECO:0008006" key="3">
    <source>
        <dbReference type="Google" id="ProtNLM"/>
    </source>
</evidence>
<organism evidence="1 2">
    <name type="scientific">Rhamnusium bicolor</name>
    <dbReference type="NCBI Taxonomy" id="1586634"/>
    <lineage>
        <taxon>Eukaryota</taxon>
        <taxon>Metazoa</taxon>
        <taxon>Ecdysozoa</taxon>
        <taxon>Arthropoda</taxon>
        <taxon>Hexapoda</taxon>
        <taxon>Insecta</taxon>
        <taxon>Pterygota</taxon>
        <taxon>Neoptera</taxon>
        <taxon>Endopterygota</taxon>
        <taxon>Coleoptera</taxon>
        <taxon>Polyphaga</taxon>
        <taxon>Cucujiformia</taxon>
        <taxon>Chrysomeloidea</taxon>
        <taxon>Cerambycidae</taxon>
        <taxon>Lepturinae</taxon>
        <taxon>Rhagiini</taxon>
        <taxon>Rhamnusium</taxon>
    </lineage>
</organism>
<name>A0AAV8XNZ9_9CUCU</name>
<accession>A0AAV8XNZ9</accession>
<evidence type="ECO:0000313" key="1">
    <source>
        <dbReference type="EMBL" id="KAJ8940287.1"/>
    </source>
</evidence>
<protein>
    <recommendedName>
        <fullName evidence="3">Transposase</fullName>
    </recommendedName>
</protein>
<keyword evidence="2" id="KW-1185">Reference proteome</keyword>
<dbReference type="EMBL" id="JANEYF010003006">
    <property type="protein sequence ID" value="KAJ8940287.1"/>
    <property type="molecule type" value="Genomic_DNA"/>
</dbReference>
<evidence type="ECO:0000313" key="2">
    <source>
        <dbReference type="Proteomes" id="UP001162156"/>
    </source>
</evidence>
<gene>
    <name evidence="1" type="ORF">NQ314_010757</name>
</gene>
<sequence length="126" mass="14117">MKSTVTTAKLREWATEVHDYLKTQKFDDILTKPERVFNADEAAFFMNPKGDKVLAKKGEKNIYQLINSDEKECITVLVTGNAAGLIAPTMVVFRYERIPRDIALSVPSDWGIGKSESGWMTGGDFL</sequence>
<proteinExistence type="predicted"/>